<dbReference type="EMBL" id="CP074405">
    <property type="protein sequence ID" value="QVI63119.1"/>
    <property type="molecule type" value="Genomic_DNA"/>
</dbReference>
<organism evidence="1 2">
    <name type="scientific">Cellulomonas wangleii</name>
    <dbReference type="NCBI Taxonomy" id="2816956"/>
    <lineage>
        <taxon>Bacteria</taxon>
        <taxon>Bacillati</taxon>
        <taxon>Actinomycetota</taxon>
        <taxon>Actinomycetes</taxon>
        <taxon>Micrococcales</taxon>
        <taxon>Cellulomonadaceae</taxon>
        <taxon>Cellulomonas</taxon>
    </lineage>
</organism>
<name>A0ABX8D6P2_9CELL</name>
<sequence length="361" mass="39658">MKQYVLVAGVDYEFKGVDFRVIADRRRAWLERRNTKKEDLRFVTMDVRSGEVQVRTVTFAGGRRTEAVTATKAFTPVTRASYATSGGHTRFKPNQPGVMGITDVFHRVVTIGAISPGTVMELSIFSHGWMGGPILVNSTDDRMHEVAVPMPIGPPVVTLVPVAGTSRDPDDKDGRSGLDFRAPTMDTADLDSFRKAFHTDGISWLWGCAFPKVVNHSLWAMQHAPTYRSSGLAEDTVLRLDDVTPDDVASLEDVLHPLLGTFPSRQTITLKFGFLRWAFCAKNQSSYAVALAAATQRPVRAALLGTYAEYDTTGDMLMNVPAKFGAHFAFYKNYLGLPLDPEGRRYGVYPPALVCAPAPAP</sequence>
<dbReference type="RefSeq" id="WP_207342374.1">
    <property type="nucleotide sequence ID" value="NZ_CP074405.1"/>
</dbReference>
<keyword evidence="2" id="KW-1185">Reference proteome</keyword>
<evidence type="ECO:0000313" key="1">
    <source>
        <dbReference type="EMBL" id="QVI63119.1"/>
    </source>
</evidence>
<accession>A0ABX8D6P2</accession>
<proteinExistence type="predicted"/>
<reference evidence="1 2" key="1">
    <citation type="submission" date="2021-05" db="EMBL/GenBank/DDBJ databases">
        <title>Novel species in genus Cellulomonas.</title>
        <authorList>
            <person name="Zhang G."/>
        </authorList>
    </citation>
    <scope>NUCLEOTIDE SEQUENCE [LARGE SCALE GENOMIC DNA]</scope>
    <source>
        <strain evidence="2">zg-ZUI222</strain>
    </source>
</reference>
<gene>
    <name evidence="1" type="ORF">KG103_04175</name>
</gene>
<dbReference type="Proteomes" id="UP000677804">
    <property type="component" value="Chromosome"/>
</dbReference>
<evidence type="ECO:0000313" key="2">
    <source>
        <dbReference type="Proteomes" id="UP000677804"/>
    </source>
</evidence>
<protein>
    <submittedName>
        <fullName evidence="1">Uncharacterized protein</fullName>
    </submittedName>
</protein>